<proteinExistence type="predicted"/>
<evidence type="ECO:0000256" key="1">
    <source>
        <dbReference type="SAM" id="MobiDB-lite"/>
    </source>
</evidence>
<keyword evidence="4" id="KW-1185">Reference proteome</keyword>
<reference evidence="3 4" key="1">
    <citation type="submission" date="2019-03" db="EMBL/GenBank/DDBJ databases">
        <title>Genomic Encyclopedia of Archaeal and Bacterial Type Strains, Phase II (KMG-II): from individual species to whole genera.</title>
        <authorList>
            <person name="Goeker M."/>
        </authorList>
    </citation>
    <scope>NUCLEOTIDE SEQUENCE [LARGE SCALE GENOMIC DNA]</scope>
    <source>
        <strain evidence="3 4">ATCC 35214</strain>
    </source>
</reference>
<feature type="compositionally biased region" description="Basic and acidic residues" evidence="1">
    <location>
        <begin position="68"/>
        <end position="77"/>
    </location>
</feature>
<feature type="compositionally biased region" description="Polar residues" evidence="1">
    <location>
        <begin position="111"/>
        <end position="121"/>
    </location>
</feature>
<feature type="compositionally biased region" description="Polar residues" evidence="1">
    <location>
        <begin position="245"/>
        <end position="257"/>
    </location>
</feature>
<dbReference type="Proteomes" id="UP000295757">
    <property type="component" value="Unassembled WGS sequence"/>
</dbReference>
<feature type="compositionally biased region" description="Polar residues" evidence="1">
    <location>
        <begin position="473"/>
        <end position="510"/>
    </location>
</feature>
<feature type="region of interest" description="Disordered" evidence="1">
    <location>
        <begin position="241"/>
        <end position="326"/>
    </location>
</feature>
<name>A0A4R7UCZ9_9BACT</name>
<feature type="compositionally biased region" description="Basic and acidic residues" evidence="1">
    <location>
        <begin position="84"/>
        <end position="94"/>
    </location>
</feature>
<evidence type="ECO:0000256" key="2">
    <source>
        <dbReference type="SAM" id="SignalP"/>
    </source>
</evidence>
<feature type="region of interest" description="Disordered" evidence="1">
    <location>
        <begin position="651"/>
        <end position="729"/>
    </location>
</feature>
<dbReference type="PROSITE" id="PS51257">
    <property type="entry name" value="PROKAR_LIPOPROTEIN"/>
    <property type="match status" value="1"/>
</dbReference>
<feature type="compositionally biased region" description="Polar residues" evidence="1">
    <location>
        <begin position="264"/>
        <end position="326"/>
    </location>
</feature>
<dbReference type="EMBL" id="SOCN01000001">
    <property type="protein sequence ID" value="TDV24289.1"/>
    <property type="molecule type" value="Genomic_DNA"/>
</dbReference>
<dbReference type="AlphaFoldDB" id="A0A4R7UCZ9"/>
<feature type="region of interest" description="Disordered" evidence="1">
    <location>
        <begin position="442"/>
        <end position="534"/>
    </location>
</feature>
<evidence type="ECO:0000313" key="4">
    <source>
        <dbReference type="Proteomes" id="UP000295757"/>
    </source>
</evidence>
<comment type="caution">
    <text evidence="3">The sequence shown here is derived from an EMBL/GenBank/DDBJ whole genome shotgun (WGS) entry which is preliminary data.</text>
</comment>
<protein>
    <submittedName>
        <fullName evidence="3">Uncharacterized protein</fullName>
    </submittedName>
</protein>
<feature type="region of interest" description="Disordered" evidence="1">
    <location>
        <begin position="32"/>
        <end position="121"/>
    </location>
</feature>
<feature type="compositionally biased region" description="Polar residues" evidence="1">
    <location>
        <begin position="442"/>
        <end position="465"/>
    </location>
</feature>
<dbReference type="RefSeq" id="WP_134110453.1">
    <property type="nucleotide sequence ID" value="NZ_SOCN01000001.1"/>
</dbReference>
<feature type="compositionally biased region" description="Polar residues" evidence="1">
    <location>
        <begin position="651"/>
        <end position="726"/>
    </location>
</feature>
<sequence>MKSKKLKWKTIFVGITLATAPTTITVSCTNNNKLETKNDKPKEQKNNKNPIVSQPIPKTEPLQLETKQPNKENKEINQTKTNNKKTEIPNKETNSETNPSPQLSTEKETQPEQSQKLTENQIDWSNALVKKAGVSDQKIYDKIQERIKKKGVFPGLQRYRSKPQFIGILSGGYKEDNQLFVARDGLDTKKLTPDGNEASVHFTNSTWDEQTKTITFIYMVAGLSQKFEQKIILNNLIKSNKENENTNPQTTTGNTENGPEKPNTEQTIPKNENESTDASTQNNNINKNTESKENQNNSKTTKQTSDENQPNSQEANITEKQQQSSQVETVLRFKANVNNEMVLKMIHDAIKKKGSFPGLQKYKKGFIGVASMGTTNENQLFMVKENININQLTNDGQETNNNNKIFNESTWDEDTKTLTFVYMIVGNTKKHIQKFVLSDNSNITSQTNNKDTEPSGSETTNNQTLHTKDAEISESQTQQPTAKTTNEADSTQEQNDQSAESPQNNQTALVSSTTQKEQSDSSQQTQTDINENALIKKENVTDQMIYEKIKANLTKNKNSTFSGLQRYKNGFIGVVGQNTGKDNQLFIAKDGLNINDITSDGKVANDKGKQANNKFTESTWDENTKTLTFIYKVLGSEKKYTQKFKLSITPETNSTDVSQDQKSSTQPNTTQNDENTTTLNDSVVSTTENTNPADSNTKASETTQDSIESVTTAENSQVPNDTQTSESDAELRTAPLQIINNKTHSDIISTINKNIKKKSNKNKTFPGMQKFNFKGTKFIGVATGGTSAQNRLFEVKNPEWFDKIISKDPSKSLVFSESTFDNKTKILSFVYYLKDENSHTKYTQVIDLN</sequence>
<feature type="compositionally biased region" description="Basic and acidic residues" evidence="1">
    <location>
        <begin position="34"/>
        <end position="46"/>
    </location>
</feature>
<feature type="compositionally biased region" description="Polar residues" evidence="1">
    <location>
        <begin position="95"/>
        <end position="104"/>
    </location>
</feature>
<evidence type="ECO:0000313" key="3">
    <source>
        <dbReference type="EMBL" id="TDV24289.1"/>
    </source>
</evidence>
<keyword evidence="2" id="KW-0732">Signal</keyword>
<feature type="chain" id="PRO_5020236777" evidence="2">
    <location>
        <begin position="21"/>
        <end position="849"/>
    </location>
</feature>
<dbReference type="OrthoDB" id="10018719at2"/>
<feature type="signal peptide" evidence="2">
    <location>
        <begin position="1"/>
        <end position="20"/>
    </location>
</feature>
<accession>A0A4R7UCZ9</accession>
<gene>
    <name evidence="3" type="ORF">BCF59_0247</name>
</gene>
<organism evidence="3 4">
    <name type="scientific">Mycoplasmopsis mustelae</name>
    <dbReference type="NCBI Taxonomy" id="171289"/>
    <lineage>
        <taxon>Bacteria</taxon>
        <taxon>Bacillati</taxon>
        <taxon>Mycoplasmatota</taxon>
        <taxon>Mycoplasmoidales</taxon>
        <taxon>Metamycoplasmataceae</taxon>
        <taxon>Mycoplasmopsis</taxon>
    </lineage>
</organism>
<feature type="compositionally biased region" description="Low complexity" evidence="1">
    <location>
        <begin position="511"/>
        <end position="527"/>
    </location>
</feature>